<evidence type="ECO:0000313" key="2">
    <source>
        <dbReference type="Proteomes" id="UP000683360"/>
    </source>
</evidence>
<comment type="caution">
    <text evidence="1">The sequence shown here is derived from an EMBL/GenBank/DDBJ whole genome shotgun (WGS) entry which is preliminary data.</text>
</comment>
<dbReference type="EMBL" id="CAJPWZ010003140">
    <property type="protein sequence ID" value="CAG2253144.1"/>
    <property type="molecule type" value="Genomic_DNA"/>
</dbReference>
<dbReference type="Proteomes" id="UP000683360">
    <property type="component" value="Unassembled WGS sequence"/>
</dbReference>
<reference evidence="1" key="1">
    <citation type="submission" date="2021-03" db="EMBL/GenBank/DDBJ databases">
        <authorList>
            <person name="Bekaert M."/>
        </authorList>
    </citation>
    <scope>NUCLEOTIDE SEQUENCE</scope>
</reference>
<accession>A0A8S3V9P3</accession>
<sequence length="522" mass="59354">MNVESVDVVLNIDNSSSGLYHFITLDVDLDNPEKLRCIKTLNLPQIPEPTTCYLDTSCTRVECCVDVDFVPYSFHIYLNIDPCKQMITVGIEKFHRNISLTNYQWGVQESFWLAGVLGLSYSIEDFSGESMYLVSLNISVCFESNKPCHASAQILSNTWLKKTLCAWDTSYYQSNFSLAYWLQSKRISLPLPDYGQLLLFEDAGIAPYLQDDQSCPLYTPAIHSFEVPCHLSALCTGIECCVYAIKLNRDFHTIVLVDPCSYVVTVGIEDFVYNTSITEFSFESQYACEQNYVILENMMLPILQCSNNGGFIKEDFSLSNWKSERGLAKTENLTSIAASELFEYLGLSYYLLSMRCNHYSDSYSPSSNGWKSLCSENEELPSLSGGVRCNFGYTCDTVSCCVDVEDLGRTMEVSLSIDHCNRKLSLQLERLSEEISLVDYKWELSLAAWLVEKSLPKSSEILPDWAEVQLKQDLKIDHFSKKVLVIFKVTMKMVCKSNVFINNYFLATKIFQVTRINCIDNL</sequence>
<organism evidence="1 2">
    <name type="scientific">Mytilus edulis</name>
    <name type="common">Blue mussel</name>
    <dbReference type="NCBI Taxonomy" id="6550"/>
    <lineage>
        <taxon>Eukaryota</taxon>
        <taxon>Metazoa</taxon>
        <taxon>Spiralia</taxon>
        <taxon>Lophotrochozoa</taxon>
        <taxon>Mollusca</taxon>
        <taxon>Bivalvia</taxon>
        <taxon>Autobranchia</taxon>
        <taxon>Pteriomorphia</taxon>
        <taxon>Mytilida</taxon>
        <taxon>Mytiloidea</taxon>
        <taxon>Mytilidae</taxon>
        <taxon>Mytilinae</taxon>
        <taxon>Mytilus</taxon>
    </lineage>
</organism>
<name>A0A8S3V9P3_MYTED</name>
<evidence type="ECO:0000313" key="1">
    <source>
        <dbReference type="EMBL" id="CAG2253144.1"/>
    </source>
</evidence>
<proteinExistence type="predicted"/>
<dbReference type="AlphaFoldDB" id="A0A8S3V9P3"/>
<gene>
    <name evidence="1" type="ORF">MEDL_64693</name>
</gene>
<keyword evidence="2" id="KW-1185">Reference proteome</keyword>
<protein>
    <submittedName>
        <fullName evidence="1">Uncharacterized protein</fullName>
    </submittedName>
</protein>
<dbReference type="OrthoDB" id="6109072at2759"/>